<protein>
    <submittedName>
        <fullName evidence="1">Putative enterotoxin protein SenB</fullName>
    </submittedName>
</protein>
<dbReference type="Gene3D" id="2.130.10.10">
    <property type="entry name" value="YVTN repeat-like/Quinoprotein amine dehydrogenase"/>
    <property type="match status" value="1"/>
</dbReference>
<gene>
    <name evidence="1" type="ORF">NCTC7922_05527</name>
</gene>
<organism evidence="1 2">
    <name type="scientific">Escherichia coli</name>
    <dbReference type="NCBI Taxonomy" id="562"/>
    <lineage>
        <taxon>Bacteria</taxon>
        <taxon>Pseudomonadati</taxon>
        <taxon>Pseudomonadota</taxon>
        <taxon>Gammaproteobacteria</taxon>
        <taxon>Enterobacterales</taxon>
        <taxon>Enterobacteriaceae</taxon>
        <taxon>Escherichia</taxon>
    </lineage>
</organism>
<dbReference type="SUPFAM" id="SSF51004">
    <property type="entry name" value="C-terminal (heme d1) domain of cytochrome cd1-nitrite reductase"/>
    <property type="match status" value="1"/>
</dbReference>
<sequence>MFAAVTDRVNREANKGYLYSFNSDSLKVENKYTMPYRAFSLAINQDKHQLYIGHTQSASLRISMFDTPTGKLVRTSDRLSF</sequence>
<evidence type="ECO:0000313" key="2">
    <source>
        <dbReference type="Proteomes" id="UP000254174"/>
    </source>
</evidence>
<dbReference type="EMBL" id="UGFC01000006">
    <property type="protein sequence ID" value="STM19438.1"/>
    <property type="molecule type" value="Genomic_DNA"/>
</dbReference>
<accession>A0A377DGC4</accession>
<dbReference type="InterPro" id="IPR015943">
    <property type="entry name" value="WD40/YVTN_repeat-like_dom_sf"/>
</dbReference>
<dbReference type="InterPro" id="IPR011048">
    <property type="entry name" value="Haem_d1_sf"/>
</dbReference>
<proteinExistence type="predicted"/>
<name>A0A377DGC4_ECOLX</name>
<reference evidence="1 2" key="1">
    <citation type="submission" date="2018-06" db="EMBL/GenBank/DDBJ databases">
        <authorList>
            <consortium name="Pathogen Informatics"/>
            <person name="Doyle S."/>
        </authorList>
    </citation>
    <scope>NUCLEOTIDE SEQUENCE [LARGE SCALE GENOMIC DNA]</scope>
    <source>
        <strain evidence="1 2">NCTC7922</strain>
    </source>
</reference>
<dbReference type="AlphaFoldDB" id="A0A377DGC4"/>
<dbReference type="Proteomes" id="UP000254174">
    <property type="component" value="Unassembled WGS sequence"/>
</dbReference>
<evidence type="ECO:0000313" key="1">
    <source>
        <dbReference type="EMBL" id="STM19438.1"/>
    </source>
</evidence>